<evidence type="ECO:0000313" key="2">
    <source>
        <dbReference type="Proteomes" id="UP000826195"/>
    </source>
</evidence>
<reference evidence="1 2" key="1">
    <citation type="journal article" date="2021" name="J. Hered.">
        <title>A chromosome-level genome assembly of the parasitoid wasp, Cotesia glomerata (Hymenoptera: Braconidae).</title>
        <authorList>
            <person name="Pinto B.J."/>
            <person name="Weis J.J."/>
            <person name="Gamble T."/>
            <person name="Ode P.J."/>
            <person name="Paul R."/>
            <person name="Zaspel J.M."/>
        </authorList>
    </citation>
    <scope>NUCLEOTIDE SEQUENCE [LARGE SCALE GENOMIC DNA]</scope>
    <source>
        <strain evidence="1">CgM1</strain>
    </source>
</reference>
<protein>
    <submittedName>
        <fullName evidence="1">Uncharacterized protein</fullName>
    </submittedName>
</protein>
<dbReference type="Proteomes" id="UP000826195">
    <property type="component" value="Unassembled WGS sequence"/>
</dbReference>
<sequence>MYLTSGHNRRYPLSEMSFALYPVFNKDFVQEKGSEWPQYSQLTSITIQQGRATLFTSLSLIIPVPRDPGTIMGADLYLYSRVPGNKKVTRLLMDYRVFFRIRAEVYSTYLALNQRMIIEDHRLSLSTHPVYQDNPRDPASLKTPGVSNFLNIKDDYKLPELLLMPPYSTKDAG</sequence>
<organism evidence="1 2">
    <name type="scientific">Cotesia glomerata</name>
    <name type="common">Lepidopteran parasitic wasp</name>
    <name type="synonym">Apanteles glomeratus</name>
    <dbReference type="NCBI Taxonomy" id="32391"/>
    <lineage>
        <taxon>Eukaryota</taxon>
        <taxon>Metazoa</taxon>
        <taxon>Ecdysozoa</taxon>
        <taxon>Arthropoda</taxon>
        <taxon>Hexapoda</taxon>
        <taxon>Insecta</taxon>
        <taxon>Pterygota</taxon>
        <taxon>Neoptera</taxon>
        <taxon>Endopterygota</taxon>
        <taxon>Hymenoptera</taxon>
        <taxon>Apocrita</taxon>
        <taxon>Ichneumonoidea</taxon>
        <taxon>Braconidae</taxon>
        <taxon>Microgastrinae</taxon>
        <taxon>Cotesia</taxon>
    </lineage>
</organism>
<proteinExistence type="predicted"/>
<evidence type="ECO:0000313" key="1">
    <source>
        <dbReference type="EMBL" id="KAH0548980.1"/>
    </source>
</evidence>
<dbReference type="EMBL" id="JAHXZJ010001864">
    <property type="protein sequence ID" value="KAH0548980.1"/>
    <property type="molecule type" value="Genomic_DNA"/>
</dbReference>
<gene>
    <name evidence="1" type="ORF">KQX54_004892</name>
</gene>
<comment type="caution">
    <text evidence="1">The sequence shown here is derived from an EMBL/GenBank/DDBJ whole genome shotgun (WGS) entry which is preliminary data.</text>
</comment>
<accession>A0AAV7I9S4</accession>
<dbReference type="AlphaFoldDB" id="A0AAV7I9S4"/>
<name>A0AAV7I9S4_COTGL</name>
<keyword evidence="2" id="KW-1185">Reference proteome</keyword>